<dbReference type="AlphaFoldDB" id="A0A8T0H072"/>
<feature type="compositionally biased region" description="Basic residues" evidence="3">
    <location>
        <begin position="821"/>
        <end position="832"/>
    </location>
</feature>
<dbReference type="Pfam" id="PF00651">
    <property type="entry name" value="BTB"/>
    <property type="match status" value="1"/>
</dbReference>
<evidence type="ECO:0000256" key="3">
    <source>
        <dbReference type="SAM" id="MobiDB-lite"/>
    </source>
</evidence>
<comment type="caution">
    <text evidence="6">The sequence shown here is derived from an EMBL/GenBank/DDBJ whole genome shotgun (WGS) entry which is preliminary data.</text>
</comment>
<comment type="pathway">
    <text evidence="1">Protein modification; protein ubiquitination.</text>
</comment>
<dbReference type="Proteomes" id="UP000822688">
    <property type="component" value="Chromosome 8"/>
</dbReference>
<dbReference type="SUPFAM" id="SSF54695">
    <property type="entry name" value="POZ domain"/>
    <property type="match status" value="1"/>
</dbReference>
<gene>
    <name evidence="6" type="ORF">KC19_8G195300</name>
</gene>
<feature type="compositionally biased region" description="Polar residues" evidence="3">
    <location>
        <begin position="697"/>
        <end position="710"/>
    </location>
</feature>
<feature type="region of interest" description="Disordered" evidence="3">
    <location>
        <begin position="561"/>
        <end position="599"/>
    </location>
</feature>
<dbReference type="EMBL" id="CM026429">
    <property type="protein sequence ID" value="KAG0565501.1"/>
    <property type="molecule type" value="Genomic_DNA"/>
</dbReference>
<dbReference type="InterPro" id="IPR000210">
    <property type="entry name" value="BTB/POZ_dom"/>
</dbReference>
<evidence type="ECO:0000259" key="4">
    <source>
        <dbReference type="PROSITE" id="PS50097"/>
    </source>
</evidence>
<evidence type="ECO:0000256" key="1">
    <source>
        <dbReference type="ARBA" id="ARBA00004906"/>
    </source>
</evidence>
<keyword evidence="2" id="KW-0833">Ubl conjugation pathway</keyword>
<evidence type="ECO:0000259" key="5">
    <source>
        <dbReference type="PROSITE" id="PS51649"/>
    </source>
</evidence>
<dbReference type="Gene3D" id="3.30.710.10">
    <property type="entry name" value="Potassium Channel Kv1.1, Chain A"/>
    <property type="match status" value="1"/>
</dbReference>
<protein>
    <recommendedName>
        <fullName evidence="8">BTB/POZ domain-containing protein</fullName>
    </recommendedName>
</protein>
<organism evidence="6 7">
    <name type="scientific">Ceratodon purpureus</name>
    <name type="common">Fire moss</name>
    <name type="synonym">Dicranum purpureum</name>
    <dbReference type="NCBI Taxonomy" id="3225"/>
    <lineage>
        <taxon>Eukaryota</taxon>
        <taxon>Viridiplantae</taxon>
        <taxon>Streptophyta</taxon>
        <taxon>Embryophyta</taxon>
        <taxon>Bryophyta</taxon>
        <taxon>Bryophytina</taxon>
        <taxon>Bryopsida</taxon>
        <taxon>Dicranidae</taxon>
        <taxon>Pseudoditrichales</taxon>
        <taxon>Ditrichaceae</taxon>
        <taxon>Ceratodon</taxon>
    </lineage>
</organism>
<keyword evidence="7" id="KW-1185">Reference proteome</keyword>
<dbReference type="InterPro" id="IPR027356">
    <property type="entry name" value="NPH3_dom"/>
</dbReference>
<feature type="domain" description="BTB" evidence="4">
    <location>
        <begin position="110"/>
        <end position="174"/>
    </location>
</feature>
<accession>A0A8T0H072</accession>
<dbReference type="PROSITE" id="PS50097">
    <property type="entry name" value="BTB"/>
    <property type="match status" value="1"/>
</dbReference>
<dbReference type="InterPro" id="IPR043454">
    <property type="entry name" value="NPH3/RPT2-like"/>
</dbReference>
<feature type="compositionally biased region" description="Polar residues" evidence="3">
    <location>
        <begin position="579"/>
        <end position="593"/>
    </location>
</feature>
<name>A0A8T0H072_CERPU</name>
<reference evidence="6" key="1">
    <citation type="submission" date="2020-06" db="EMBL/GenBank/DDBJ databases">
        <title>WGS assembly of Ceratodon purpureus strain R40.</title>
        <authorList>
            <person name="Carey S.B."/>
            <person name="Jenkins J."/>
            <person name="Shu S."/>
            <person name="Lovell J.T."/>
            <person name="Sreedasyam A."/>
            <person name="Maumus F."/>
            <person name="Tiley G.P."/>
            <person name="Fernandez-Pozo N."/>
            <person name="Barry K."/>
            <person name="Chen C."/>
            <person name="Wang M."/>
            <person name="Lipzen A."/>
            <person name="Daum C."/>
            <person name="Saski C.A."/>
            <person name="Payton A.C."/>
            <person name="Mcbreen J.C."/>
            <person name="Conrad R.E."/>
            <person name="Kollar L.M."/>
            <person name="Olsson S."/>
            <person name="Huttunen S."/>
            <person name="Landis J.B."/>
            <person name="Wickett N.J."/>
            <person name="Johnson M.G."/>
            <person name="Rensing S.A."/>
            <person name="Grimwood J."/>
            <person name="Schmutz J."/>
            <person name="Mcdaniel S.F."/>
        </authorList>
    </citation>
    <scope>NUCLEOTIDE SEQUENCE</scope>
    <source>
        <strain evidence="6">R40</strain>
    </source>
</reference>
<dbReference type="PROSITE" id="PS51649">
    <property type="entry name" value="NPH3"/>
    <property type="match status" value="1"/>
</dbReference>
<evidence type="ECO:0000313" key="6">
    <source>
        <dbReference type="EMBL" id="KAG0565501.1"/>
    </source>
</evidence>
<evidence type="ECO:0000256" key="2">
    <source>
        <dbReference type="ARBA" id="ARBA00022786"/>
    </source>
</evidence>
<evidence type="ECO:0000313" key="7">
    <source>
        <dbReference type="Proteomes" id="UP000822688"/>
    </source>
</evidence>
<dbReference type="SMART" id="SM00225">
    <property type="entry name" value="BTB"/>
    <property type="match status" value="1"/>
</dbReference>
<dbReference type="InterPro" id="IPR011333">
    <property type="entry name" value="SKP1/BTB/POZ_sf"/>
</dbReference>
<dbReference type="OrthoDB" id="624345at2759"/>
<proteinExistence type="predicted"/>
<evidence type="ECO:0008006" key="8">
    <source>
        <dbReference type="Google" id="ProtNLM"/>
    </source>
</evidence>
<sequence>MTVPVGGAERERPCKENGVATMKRVKGQLLRREESYTEAMSDQDLGAEDDDGVVLMQYTLKTQRSDAGSQKLKMQSALQVSNAPSTPIVAGSPALRRNVRAWCDATGLPTTITIRFKDRVFHLHKFPLVSRSGYLKRALKDATEITLLNDVPGGSETFELVSNFCYGSTILMEPANVAELCCVADYLQMTEDYGRANLCERSELYLTQVALQSWDDTLVVLEHCERLAPYAEQLGIVGRCLDALAFMSCMELLDPVVRKFVGDVKQSSAFHWWVQDLVALPPSLFTKLVLALRREGMQENYVGQVITAFTDRWIFGLSENSAAMAQKLGHDEKRWAAMTEPAVLIESVVGLLPLERGVVPIGFLFALLRRGLTCGLNDDCRIQLETRIVLQLENATLHDVLLPGKKEKENRCVLKNELESMERILKLFLTRFRAFDDARAADMALLTGVAKLWDEYLAEIAFDLSITPSRFTELVERIPAHLRVMHDEIYRTIHIFLKAHPSTSQEERLTVCRTLNCQKLSQEACAHAVQNDLMPLRMVVQAMFMQQLQTRSVLNSHLESAAQSFREHPDSHSHGRSILPNSAPLSSYPSAGNSGRHHTCEYTQDSFRSMGSSFRDMDNDLYIDDVMYAAASHNTAVKKEIAPPPKADYQATESRLRSLEAELSRMRKTLSQSLMDSAQNRQDPRRPAAAASCSASVPETSNSKGWINNGVPMSSHSGRSGPMNTPCKMATVHEGAVASGNSCGGGSGCMSQLKPVNGATGLLAKTLQKLKLRSFGKVAKSSAVVVQAQTPRLPAAPRFESDMSQLVARTDSMPRPVTRQTKPRHTRRNSMS</sequence>
<feature type="domain" description="NPH3" evidence="5">
    <location>
        <begin position="271"/>
        <end position="549"/>
    </location>
</feature>
<dbReference type="Pfam" id="PF03000">
    <property type="entry name" value="NPH3"/>
    <property type="match status" value="1"/>
</dbReference>
<feature type="region of interest" description="Disordered" evidence="3">
    <location>
        <begin position="673"/>
        <end position="710"/>
    </location>
</feature>
<feature type="region of interest" description="Disordered" evidence="3">
    <location>
        <begin position="796"/>
        <end position="832"/>
    </location>
</feature>
<dbReference type="PANTHER" id="PTHR32370">
    <property type="entry name" value="OS12G0117600 PROTEIN"/>
    <property type="match status" value="1"/>
</dbReference>